<dbReference type="SUPFAM" id="SSF53335">
    <property type="entry name" value="S-adenosyl-L-methionine-dependent methyltransferases"/>
    <property type="match status" value="1"/>
</dbReference>
<evidence type="ECO:0000256" key="4">
    <source>
        <dbReference type="ARBA" id="ARBA00047942"/>
    </source>
</evidence>
<dbReference type="GO" id="GO:0032259">
    <property type="term" value="P:methylation"/>
    <property type="evidence" value="ECO:0007669"/>
    <property type="project" value="UniProtKB-KW"/>
</dbReference>
<dbReference type="InterPro" id="IPR050953">
    <property type="entry name" value="N4_N6_ade-DNA_methylase"/>
</dbReference>
<dbReference type="InterPro" id="IPR029063">
    <property type="entry name" value="SAM-dependent_MTases_sf"/>
</dbReference>
<keyword evidence="2 6" id="KW-0489">Methyltransferase</keyword>
<accession>A0ABV4S848</accession>
<dbReference type="EC" id="2.1.1.72" evidence="1"/>
<evidence type="ECO:0000313" key="6">
    <source>
        <dbReference type="EMBL" id="MFA3799219.1"/>
    </source>
</evidence>
<comment type="catalytic activity">
    <reaction evidence="4">
        <text>a 2'-deoxyadenosine in DNA + S-adenosyl-L-methionine = an N(6)-methyl-2'-deoxyadenosine in DNA + S-adenosyl-L-homocysteine + H(+)</text>
        <dbReference type="Rhea" id="RHEA:15197"/>
        <dbReference type="Rhea" id="RHEA-COMP:12418"/>
        <dbReference type="Rhea" id="RHEA-COMP:12419"/>
        <dbReference type="ChEBI" id="CHEBI:15378"/>
        <dbReference type="ChEBI" id="CHEBI:57856"/>
        <dbReference type="ChEBI" id="CHEBI:59789"/>
        <dbReference type="ChEBI" id="CHEBI:90615"/>
        <dbReference type="ChEBI" id="CHEBI:90616"/>
        <dbReference type="EC" id="2.1.1.72"/>
    </reaction>
</comment>
<evidence type="ECO:0000259" key="5">
    <source>
        <dbReference type="Pfam" id="PF02384"/>
    </source>
</evidence>
<keyword evidence="7" id="KW-1185">Reference proteome</keyword>
<dbReference type="PANTHER" id="PTHR33841:SF1">
    <property type="entry name" value="DNA METHYLTRANSFERASE A"/>
    <property type="match status" value="1"/>
</dbReference>
<dbReference type="EMBL" id="JBGORW010000003">
    <property type="protein sequence ID" value="MFA3799219.1"/>
    <property type="molecule type" value="Genomic_DNA"/>
</dbReference>
<dbReference type="Gene3D" id="3.40.50.150">
    <property type="entry name" value="Vaccinia Virus protein VP39"/>
    <property type="match status" value="1"/>
</dbReference>
<evidence type="ECO:0000256" key="1">
    <source>
        <dbReference type="ARBA" id="ARBA00011900"/>
    </source>
</evidence>
<reference evidence="6 7" key="1">
    <citation type="submission" date="2024-07" db="EMBL/GenBank/DDBJ databases">
        <authorList>
            <person name="Li X.-J."/>
            <person name="Wang X."/>
        </authorList>
    </citation>
    <scope>NUCLEOTIDE SEQUENCE [LARGE SCALE GENOMIC DNA]</scope>
    <source>
        <strain evidence="6 7">DSM 23441</strain>
    </source>
</reference>
<dbReference type="PANTHER" id="PTHR33841">
    <property type="entry name" value="DNA METHYLTRANSFERASE YEEA-RELATED"/>
    <property type="match status" value="1"/>
</dbReference>
<dbReference type="Pfam" id="PF02384">
    <property type="entry name" value="N6_Mtase"/>
    <property type="match status" value="1"/>
</dbReference>
<organism evidence="6 7">
    <name type="scientific">Leptotrichia hongkongensis</name>
    <dbReference type="NCBI Taxonomy" id="554406"/>
    <lineage>
        <taxon>Bacteria</taxon>
        <taxon>Fusobacteriati</taxon>
        <taxon>Fusobacteriota</taxon>
        <taxon>Fusobacteriia</taxon>
        <taxon>Fusobacteriales</taxon>
        <taxon>Leptotrichiaceae</taxon>
        <taxon>Leptotrichia</taxon>
    </lineage>
</organism>
<evidence type="ECO:0000256" key="3">
    <source>
        <dbReference type="ARBA" id="ARBA00022679"/>
    </source>
</evidence>
<proteinExistence type="predicted"/>
<comment type="caution">
    <text evidence="6">The sequence shown here is derived from an EMBL/GenBank/DDBJ whole genome shotgun (WGS) entry which is preliminary data.</text>
</comment>
<protein>
    <recommendedName>
        <fullName evidence="1">site-specific DNA-methyltransferase (adenine-specific)</fullName>
        <ecNumber evidence="1">2.1.1.72</ecNumber>
    </recommendedName>
</protein>
<feature type="domain" description="DNA methylase adenine-specific" evidence="5">
    <location>
        <begin position="343"/>
        <end position="624"/>
    </location>
</feature>
<name>A0ABV4S848_9FUSO</name>
<evidence type="ECO:0000256" key="2">
    <source>
        <dbReference type="ARBA" id="ARBA00022603"/>
    </source>
</evidence>
<keyword evidence="3" id="KW-0808">Transferase</keyword>
<dbReference type="Proteomes" id="UP001571581">
    <property type="component" value="Unassembled WGS sequence"/>
</dbReference>
<dbReference type="InterPro" id="IPR003356">
    <property type="entry name" value="DNA_methylase_A-5"/>
</dbReference>
<dbReference type="GO" id="GO:0008168">
    <property type="term" value="F:methyltransferase activity"/>
    <property type="evidence" value="ECO:0007669"/>
    <property type="project" value="UniProtKB-KW"/>
</dbReference>
<dbReference type="PRINTS" id="PR00507">
    <property type="entry name" value="N12N6MTFRASE"/>
</dbReference>
<gene>
    <name evidence="6" type="ORF">ACEG17_03340</name>
</gene>
<dbReference type="RefSeq" id="WP_372582547.1">
    <property type="nucleotide sequence ID" value="NZ_JBGORW010000003.1"/>
</dbReference>
<evidence type="ECO:0000313" key="7">
    <source>
        <dbReference type="Proteomes" id="UP001571581"/>
    </source>
</evidence>
<sequence>MRQLKSNERSEAIELIKESQSLFAKNDFVFKDAGGEQSLGKNGNNDKRANTLFPDVLYYNDVYQNNVALGWELKMPNTDIDDNELFSNAVDKANRLRTNVFVLWNFKQAVIYCRNKENSWKENKKWEKLININTRDDVKKNRKLWKKRLKCVIIHLNKLFIDKVVTDVPVLQSAENISQDIAEIYSYELSDYYYQLGDRKLIANINKWYNKELMEFSANKPNRISDSEKTRAFAKNTLLNWINRITFANLLKNNHNAVNNALKTLLQSEKSFKVVRDNFNNATKISDFFTILNCQDIDICLSETSEMVIRQYNSFLYNKNFENIDQEEFQNTLESIINLSKRELMGLYTTPKKLATLLVNSTIENIHSQILDPCVGSGTIASSALKLLTNGGSITEAHENIWASDKYRLPLQVANISLSSKDSLNLPNQVFQNDLLSLKIGKQIEITNPKNGETIKKSIPEFDYIISNLPFIRNERVKNDTKEESRLKEINNYLHSKNIRKLELKHDWYQFGIIGIERLLKKHGTAAIITSNSWLKTKKKQNYINILFELFEVEKVITSSRGRWFKNAEVVTVILVLKKGVSLIKKNTKFIKINSDLDFLSNEDIKNISDSLLIDDIDEDKHLEYVEYTKDEIQTFIKNGLSLNILFQNIKWFNNIIDVTISMDTIFEGNRGTKSTNDKFFYDISDSEGIEKEYLLPILKSPANVQGFFAAADSNAFVVTEKRSNLKPGAQAYISKFDNNPKNESQRKLNEWYQFPTRIVGDFVTSINPEERLFWSSVSPDLLINQRLTVFKLKNKEIDRTIVHALLNTYFGQFMIEATGFGRGLGVLDTTKDGVLDSIMLDPKRLSIEAKSQIIDAWKNLSKKEVPKILDQLHNQEWIDFNKLVLEKYGKSELLNDIISALEKAVQMRLSVKK</sequence>